<evidence type="ECO:0000256" key="1">
    <source>
        <dbReference type="SAM" id="MobiDB-lite"/>
    </source>
</evidence>
<evidence type="ECO:0008006" key="4">
    <source>
        <dbReference type="Google" id="ProtNLM"/>
    </source>
</evidence>
<name>A0ABV7K6E9_9HYPH</name>
<organism evidence="2 3">
    <name type="scientific">Aquamicrobium soli</name>
    <dbReference type="NCBI Taxonomy" id="1811518"/>
    <lineage>
        <taxon>Bacteria</taxon>
        <taxon>Pseudomonadati</taxon>
        <taxon>Pseudomonadota</taxon>
        <taxon>Alphaproteobacteria</taxon>
        <taxon>Hyphomicrobiales</taxon>
        <taxon>Phyllobacteriaceae</taxon>
        <taxon>Aquamicrobium</taxon>
    </lineage>
</organism>
<dbReference type="Proteomes" id="UP001595583">
    <property type="component" value="Unassembled WGS sequence"/>
</dbReference>
<feature type="compositionally biased region" description="Acidic residues" evidence="1">
    <location>
        <begin position="75"/>
        <end position="106"/>
    </location>
</feature>
<evidence type="ECO:0000313" key="3">
    <source>
        <dbReference type="Proteomes" id="UP001595583"/>
    </source>
</evidence>
<proteinExistence type="predicted"/>
<feature type="compositionally biased region" description="Basic and acidic residues" evidence="1">
    <location>
        <begin position="18"/>
        <end position="36"/>
    </location>
</feature>
<comment type="caution">
    <text evidence="2">The sequence shown here is derived from an EMBL/GenBank/DDBJ whole genome shotgun (WGS) entry which is preliminary data.</text>
</comment>
<dbReference type="EMBL" id="JBHRTK010000002">
    <property type="protein sequence ID" value="MFC3205102.1"/>
    <property type="molecule type" value="Genomic_DNA"/>
</dbReference>
<protein>
    <recommendedName>
        <fullName evidence="4">DUF2934 domain-containing protein</fullName>
    </recommendedName>
</protein>
<evidence type="ECO:0000313" key="2">
    <source>
        <dbReference type="EMBL" id="MFC3205102.1"/>
    </source>
</evidence>
<accession>A0ABV7K6E9</accession>
<dbReference type="RefSeq" id="WP_378218254.1">
    <property type="nucleotide sequence ID" value="NZ_JBHRTK010000002.1"/>
</dbReference>
<keyword evidence="3" id="KW-1185">Reference proteome</keyword>
<reference evidence="3" key="1">
    <citation type="journal article" date="2019" name="Int. J. Syst. Evol. Microbiol.">
        <title>The Global Catalogue of Microorganisms (GCM) 10K type strain sequencing project: providing services to taxonomists for standard genome sequencing and annotation.</title>
        <authorList>
            <consortium name="The Broad Institute Genomics Platform"/>
            <consortium name="The Broad Institute Genome Sequencing Center for Infectious Disease"/>
            <person name="Wu L."/>
            <person name="Ma J."/>
        </authorList>
    </citation>
    <scope>NUCLEOTIDE SEQUENCE [LARGE SCALE GENOMIC DNA]</scope>
    <source>
        <strain evidence="3">KCTC 52165</strain>
    </source>
</reference>
<sequence length="123" mass="13448">MRTAKEEWIAQRADELWTAEGRRPEREQACWDKAVQEYEAGTSEAQRSQVQPDPATEGDAGEAPVLPPGAAETEGGPDEASGDLPEENDDNPDQVSDEALPDDEEEKAMRHDLGGAGIRYEPE</sequence>
<gene>
    <name evidence="2" type="ORF">ACFOHJ_02670</name>
</gene>
<feature type="region of interest" description="Disordered" evidence="1">
    <location>
        <begin position="18"/>
        <end position="123"/>
    </location>
</feature>